<name>A0ABQ4KBN0_9BACI</name>
<accession>A0ABQ4KBN0</accession>
<evidence type="ECO:0000313" key="2">
    <source>
        <dbReference type="Proteomes" id="UP000680279"/>
    </source>
</evidence>
<evidence type="ECO:0000313" key="1">
    <source>
        <dbReference type="EMBL" id="GIN22431.1"/>
    </source>
</evidence>
<dbReference type="Proteomes" id="UP000680279">
    <property type="component" value="Unassembled WGS sequence"/>
</dbReference>
<keyword evidence="2" id="KW-1185">Reference proteome</keyword>
<reference evidence="1 2" key="1">
    <citation type="submission" date="2021-03" db="EMBL/GenBank/DDBJ databases">
        <title>Antimicrobial resistance genes in bacteria isolated from Japanese honey, and their potential for conferring macrolide and lincosamide resistance in the American foulbrood pathogen Paenibacillus larvae.</title>
        <authorList>
            <person name="Okamoto M."/>
            <person name="Kumagai M."/>
            <person name="Kanamori H."/>
            <person name="Takamatsu D."/>
        </authorList>
    </citation>
    <scope>NUCLEOTIDE SEQUENCE [LARGE SCALE GENOMIC DNA]</scope>
    <source>
        <strain evidence="1 2">J1TS3</strain>
    </source>
</reference>
<dbReference type="EMBL" id="BOQT01000017">
    <property type="protein sequence ID" value="GIN22431.1"/>
    <property type="molecule type" value="Genomic_DNA"/>
</dbReference>
<sequence>MNDFLLCIGREREIGEEKTDDVYGTKKLFMIKPTTGEVLNISFSARL</sequence>
<organism evidence="1 2">
    <name type="scientific">Siminovitchia fordii</name>
    <dbReference type="NCBI Taxonomy" id="254759"/>
    <lineage>
        <taxon>Bacteria</taxon>
        <taxon>Bacillati</taxon>
        <taxon>Bacillota</taxon>
        <taxon>Bacilli</taxon>
        <taxon>Bacillales</taxon>
        <taxon>Bacillaceae</taxon>
        <taxon>Siminovitchia</taxon>
    </lineage>
</organism>
<protein>
    <submittedName>
        <fullName evidence="1">Uncharacterized protein</fullName>
    </submittedName>
</protein>
<gene>
    <name evidence="1" type="ORF">J1TS3_35650</name>
</gene>
<proteinExistence type="predicted"/>
<comment type="caution">
    <text evidence="1">The sequence shown here is derived from an EMBL/GenBank/DDBJ whole genome shotgun (WGS) entry which is preliminary data.</text>
</comment>